<gene>
    <name evidence="4" type="ORF">EA655_05150</name>
    <name evidence="3" type="ORF">EA658_00280</name>
    <name evidence="2" type="ORF">QE383_002144</name>
</gene>
<evidence type="ECO:0000313" key="5">
    <source>
        <dbReference type="Proteomes" id="UP000293089"/>
    </source>
</evidence>
<comment type="caution">
    <text evidence="4">The sequence shown here is derived from an EMBL/GenBank/DDBJ whole genome shotgun (WGS) entry which is preliminary data.</text>
</comment>
<dbReference type="SUPFAM" id="SSF55174">
    <property type="entry name" value="Alpha-L RNA-binding motif"/>
    <property type="match status" value="1"/>
</dbReference>
<accession>A0A4Q8M979</accession>
<evidence type="ECO:0000256" key="1">
    <source>
        <dbReference type="PROSITE-ProRule" id="PRU00182"/>
    </source>
</evidence>
<dbReference type="AlphaFoldDB" id="A0A4Q9THV1"/>
<keyword evidence="5" id="KW-1185">Reference proteome</keyword>
<dbReference type="Proteomes" id="UP001234354">
    <property type="component" value="Unassembled WGS sequence"/>
</dbReference>
<dbReference type="GeneID" id="93828334"/>
<dbReference type="InterPro" id="IPR036986">
    <property type="entry name" value="S4_RNA-bd_sf"/>
</dbReference>
<evidence type="ECO:0000313" key="2">
    <source>
        <dbReference type="EMBL" id="MDQ1119836.1"/>
    </source>
</evidence>
<evidence type="ECO:0000313" key="3">
    <source>
        <dbReference type="EMBL" id="TAA22079.1"/>
    </source>
</evidence>
<dbReference type="Gene3D" id="3.10.290.10">
    <property type="entry name" value="RNA-binding S4 domain"/>
    <property type="match status" value="1"/>
</dbReference>
<name>A0A4Q9THV1_9GAMM</name>
<dbReference type="EMBL" id="JAUTBB010000001">
    <property type="protein sequence ID" value="MDQ1119836.1"/>
    <property type="molecule type" value="Genomic_DNA"/>
</dbReference>
<proteinExistence type="predicted"/>
<dbReference type="Proteomes" id="UP000294164">
    <property type="component" value="Unassembled WGS sequence"/>
</dbReference>
<reference evidence="2" key="2">
    <citation type="submission" date="2023-07" db="EMBL/GenBank/DDBJ databases">
        <title>Functional and genomic diversity of the sorghum phyllosphere microbiome.</title>
        <authorList>
            <person name="Shade A."/>
        </authorList>
    </citation>
    <scope>NUCLEOTIDE SEQUENCE</scope>
    <source>
        <strain evidence="2">SORGH_AS_0908</strain>
    </source>
</reference>
<accession>A0A4Q9THV1</accession>
<dbReference type="RefSeq" id="WP_130529011.1">
    <property type="nucleotide sequence ID" value="NZ_CAWZZE010000012.1"/>
</dbReference>
<reference evidence="5 6" key="1">
    <citation type="submission" date="2019-02" db="EMBL/GenBank/DDBJ databases">
        <title>WGS of Pseudoxanthomonas species novum from clinical isolates.</title>
        <authorList>
            <person name="Bernier A.-M."/>
            <person name="Bernard K."/>
            <person name="Vachon A."/>
        </authorList>
    </citation>
    <scope>NUCLEOTIDE SEQUENCE [LARGE SCALE GENOMIC DNA]</scope>
    <source>
        <strain evidence="5">NML 170316</strain>
        <strain evidence="4 6">NML130969</strain>
        <strain evidence="3">NML170316</strain>
    </source>
</reference>
<dbReference type="EMBL" id="SHMG01000002">
    <property type="protein sequence ID" value="TAA45581.1"/>
    <property type="molecule type" value="Genomic_DNA"/>
</dbReference>
<organism evidence="4 6">
    <name type="scientific">Pseudoxanthomonas winnipegensis</name>
    <dbReference type="NCBI Taxonomy" id="2480810"/>
    <lineage>
        <taxon>Bacteria</taxon>
        <taxon>Pseudomonadati</taxon>
        <taxon>Pseudomonadota</taxon>
        <taxon>Gammaproteobacteria</taxon>
        <taxon>Lysobacterales</taxon>
        <taxon>Lysobacteraceae</taxon>
        <taxon>Pseudoxanthomonas</taxon>
    </lineage>
</organism>
<dbReference type="OrthoDB" id="9802835at2"/>
<dbReference type="EMBL" id="SHME01000001">
    <property type="protein sequence ID" value="TAA22079.1"/>
    <property type="molecule type" value="Genomic_DNA"/>
</dbReference>
<dbReference type="PROSITE" id="PS50889">
    <property type="entry name" value="S4"/>
    <property type="match status" value="1"/>
</dbReference>
<sequence>MQILEFDLDGEYVELHILLKLCGLVDSGGMGKQVVASGVVSVDGAQELRKTAKIRAGQVVRVDDQVEIRVMDPA</sequence>
<protein>
    <submittedName>
        <fullName evidence="4">RNA-binding S4 domain-containing protein</fullName>
    </submittedName>
    <submittedName>
        <fullName evidence="2">Ribosome-associated protein</fullName>
    </submittedName>
</protein>
<dbReference type="Pfam" id="PF13275">
    <property type="entry name" value="S4_2"/>
    <property type="match status" value="1"/>
</dbReference>
<evidence type="ECO:0000313" key="4">
    <source>
        <dbReference type="EMBL" id="TAA45581.1"/>
    </source>
</evidence>
<dbReference type="GO" id="GO:0003723">
    <property type="term" value="F:RNA binding"/>
    <property type="evidence" value="ECO:0007669"/>
    <property type="project" value="UniProtKB-KW"/>
</dbReference>
<dbReference type="Proteomes" id="UP000293089">
    <property type="component" value="Unassembled WGS sequence"/>
</dbReference>
<evidence type="ECO:0000313" key="6">
    <source>
        <dbReference type="Proteomes" id="UP000294164"/>
    </source>
</evidence>
<keyword evidence="1" id="KW-0694">RNA-binding</keyword>